<keyword evidence="2" id="KW-1185">Reference proteome</keyword>
<dbReference type="RefSeq" id="WP_207857037.1">
    <property type="nucleotide sequence ID" value="NZ_JAFREP010000003.1"/>
</dbReference>
<evidence type="ECO:0008006" key="3">
    <source>
        <dbReference type="Google" id="ProtNLM"/>
    </source>
</evidence>
<organism evidence="1 2">
    <name type="scientific">Acanthopleuribacter pedis</name>
    <dbReference type="NCBI Taxonomy" id="442870"/>
    <lineage>
        <taxon>Bacteria</taxon>
        <taxon>Pseudomonadati</taxon>
        <taxon>Acidobacteriota</taxon>
        <taxon>Holophagae</taxon>
        <taxon>Acanthopleuribacterales</taxon>
        <taxon>Acanthopleuribacteraceae</taxon>
        <taxon>Acanthopleuribacter</taxon>
    </lineage>
</organism>
<evidence type="ECO:0000313" key="1">
    <source>
        <dbReference type="EMBL" id="MBO1317663.1"/>
    </source>
</evidence>
<proteinExistence type="predicted"/>
<accession>A0A8J7QFH7</accession>
<reference evidence="1" key="1">
    <citation type="submission" date="2021-03" db="EMBL/GenBank/DDBJ databases">
        <authorList>
            <person name="Wang G."/>
        </authorList>
    </citation>
    <scope>NUCLEOTIDE SEQUENCE</scope>
    <source>
        <strain evidence="1">KCTC 12899</strain>
    </source>
</reference>
<dbReference type="Proteomes" id="UP000664417">
    <property type="component" value="Unassembled WGS sequence"/>
</dbReference>
<dbReference type="GO" id="GO:0019825">
    <property type="term" value="F:oxygen binding"/>
    <property type="evidence" value="ECO:0007669"/>
    <property type="project" value="InterPro"/>
</dbReference>
<evidence type="ECO:0000313" key="2">
    <source>
        <dbReference type="Proteomes" id="UP000664417"/>
    </source>
</evidence>
<dbReference type="Gene3D" id="1.10.490.10">
    <property type="entry name" value="Globins"/>
    <property type="match status" value="1"/>
</dbReference>
<dbReference type="GO" id="GO:0020037">
    <property type="term" value="F:heme binding"/>
    <property type="evidence" value="ECO:0007669"/>
    <property type="project" value="InterPro"/>
</dbReference>
<dbReference type="SUPFAM" id="SSF46458">
    <property type="entry name" value="Globin-like"/>
    <property type="match status" value="1"/>
</dbReference>
<dbReference type="EMBL" id="JAFREP010000003">
    <property type="protein sequence ID" value="MBO1317663.1"/>
    <property type="molecule type" value="Genomic_DNA"/>
</dbReference>
<protein>
    <recommendedName>
        <fullName evidence="3">Globin</fullName>
    </recommendedName>
</protein>
<dbReference type="AlphaFoldDB" id="A0A8J7QFH7"/>
<dbReference type="InterPro" id="IPR012292">
    <property type="entry name" value="Globin/Proto"/>
</dbReference>
<sequence length="121" mass="13682">MVDFYQRFIDSDPRVAEKFKNTDMSRQVRMLQVSLQAMLAVGLGGHEPVGFQQNAEIHSAGEHDVQEELYELWLSAFLETVRSLDAEADAALLAAWREVLLIGIKRMVKFYDPASRGIISP</sequence>
<gene>
    <name evidence="1" type="ORF">J3U88_04255</name>
</gene>
<comment type="caution">
    <text evidence="1">The sequence shown here is derived from an EMBL/GenBank/DDBJ whole genome shotgun (WGS) entry which is preliminary data.</text>
</comment>
<dbReference type="InterPro" id="IPR009050">
    <property type="entry name" value="Globin-like_sf"/>
</dbReference>
<name>A0A8J7QFH7_9BACT</name>